<feature type="region of interest" description="Disordered" evidence="1">
    <location>
        <begin position="423"/>
        <end position="450"/>
    </location>
</feature>
<dbReference type="EMBL" id="JASGXD010000005">
    <property type="protein sequence ID" value="KAK6005446.1"/>
    <property type="molecule type" value="Genomic_DNA"/>
</dbReference>
<feature type="region of interest" description="Disordered" evidence="1">
    <location>
        <begin position="20"/>
        <end position="70"/>
    </location>
</feature>
<comment type="caution">
    <text evidence="3">The sequence shown here is derived from an EMBL/GenBank/DDBJ whole genome shotgun (WGS) entry which is preliminary data.</text>
</comment>
<dbReference type="InterPro" id="IPR056043">
    <property type="entry name" value="DUF7626"/>
</dbReference>
<evidence type="ECO:0000313" key="3">
    <source>
        <dbReference type="EMBL" id="KAK6005446.1"/>
    </source>
</evidence>
<feature type="region of interest" description="Disordered" evidence="1">
    <location>
        <begin position="219"/>
        <end position="244"/>
    </location>
</feature>
<feature type="compositionally biased region" description="Acidic residues" evidence="1">
    <location>
        <begin position="620"/>
        <end position="630"/>
    </location>
</feature>
<feature type="compositionally biased region" description="Acidic residues" evidence="1">
    <location>
        <begin position="33"/>
        <end position="46"/>
    </location>
</feature>
<keyword evidence="4" id="KW-1185">Reference proteome</keyword>
<reference evidence="3 4" key="1">
    <citation type="submission" date="2023-11" db="EMBL/GenBank/DDBJ databases">
        <title>Draft genome sequence and annotation of the polyextremotolerant black yeast-like fungus Aureobasidium pullulans NRRL 62042.</title>
        <authorList>
            <person name="Dielentheis-Frenken M.R.E."/>
            <person name="Wibberg D."/>
            <person name="Blank L.M."/>
            <person name="Tiso T."/>
        </authorList>
    </citation>
    <scope>NUCLEOTIDE SEQUENCE [LARGE SCALE GENOMIC DNA]</scope>
    <source>
        <strain evidence="3 4">NRRL 62042</strain>
    </source>
</reference>
<feature type="region of interest" description="Disordered" evidence="1">
    <location>
        <begin position="577"/>
        <end position="652"/>
    </location>
</feature>
<feature type="compositionally biased region" description="Basic residues" evidence="1">
    <location>
        <begin position="591"/>
        <end position="607"/>
    </location>
</feature>
<feature type="region of interest" description="Disordered" evidence="1">
    <location>
        <begin position="524"/>
        <end position="548"/>
    </location>
</feature>
<organism evidence="3 4">
    <name type="scientific">Aureobasidium pullulans</name>
    <name type="common">Black yeast</name>
    <name type="synonym">Pullularia pullulans</name>
    <dbReference type="NCBI Taxonomy" id="5580"/>
    <lineage>
        <taxon>Eukaryota</taxon>
        <taxon>Fungi</taxon>
        <taxon>Dikarya</taxon>
        <taxon>Ascomycota</taxon>
        <taxon>Pezizomycotina</taxon>
        <taxon>Dothideomycetes</taxon>
        <taxon>Dothideomycetidae</taxon>
        <taxon>Dothideales</taxon>
        <taxon>Saccotheciaceae</taxon>
        <taxon>Aureobasidium</taxon>
    </lineage>
</organism>
<evidence type="ECO:0000256" key="1">
    <source>
        <dbReference type="SAM" id="MobiDB-lite"/>
    </source>
</evidence>
<name>A0ABR0TLW9_AURPU</name>
<sequence length="652" mass="74662">MSAEQNISTEELFFGTPSDVLVPYTCPIAPRPDDEDDGEKDDEYVNDIDKSSKQNPFMSKDSKKRPAADEVLPTKRQKRFKIGTNIKGGHAPSFKPITVDLDEEDQMIVDMKQQGYKDDAIRDRLIEKGFTCYEARSVACRWMRIRKKTQEYEEKLLDEELTDWHLGEDELLEEAYEIADKKFQIELEKLEQKRWTWTAQNLNKRLPRERFSAKACRQRHEARRNGTARCPPEIDPDPEARQREREERIAAYKLRKEDEAKRDAIEAEEKKRLKKDTTVQKIAARERKEAQAALKAQKKKDARNYRQSLAEATTLAKQRKQDALDAARAERIYNERKHRFFNRLHKQLKKEVAALLRKKERNNGVTPEPEETKAVHPPKSRYTYKNTADQIRNENISATEAAINARSHEFTGVVEPVATATIDPQPMPITKPSDSNKSGFQQPAVATDGFPEDPRSWCTIDELHNILRARGMLLNRMKENKAIIISRLNNEDKTASIEQLRDLLKARHEDSNGTKTELMRRLAISDAKSSRKYQNPRTNRPLDENGNRIRVKMPAKPVVPKAAARYNARNVMIKDGKAVVKAQTPSTRNRASTRKTPAKAAAKKSSNKAKSASASKQFIPDDDEGDDEEPGLLHEPTEDDMKDIVSSLLSGK</sequence>
<accession>A0ABR0TLW9</accession>
<gene>
    <name evidence="3" type="ORF">QM012_007088</name>
</gene>
<evidence type="ECO:0000313" key="4">
    <source>
        <dbReference type="Proteomes" id="UP001341245"/>
    </source>
</evidence>
<proteinExistence type="predicted"/>
<feature type="domain" description="DUF7626" evidence="2">
    <location>
        <begin position="100"/>
        <end position="154"/>
    </location>
</feature>
<protein>
    <recommendedName>
        <fullName evidence="2">DUF7626 domain-containing protein</fullName>
    </recommendedName>
</protein>
<feature type="compositionally biased region" description="Polar residues" evidence="1">
    <location>
        <begin position="432"/>
        <end position="441"/>
    </location>
</feature>
<evidence type="ECO:0000259" key="2">
    <source>
        <dbReference type="Pfam" id="PF24625"/>
    </source>
</evidence>
<dbReference type="Pfam" id="PF24625">
    <property type="entry name" value="DUF7626"/>
    <property type="match status" value="1"/>
</dbReference>
<dbReference type="Proteomes" id="UP001341245">
    <property type="component" value="Unassembled WGS sequence"/>
</dbReference>